<dbReference type="InterPro" id="IPR011989">
    <property type="entry name" value="ARM-like"/>
</dbReference>
<evidence type="ECO:0000256" key="2">
    <source>
        <dbReference type="ARBA" id="ARBA00022618"/>
    </source>
</evidence>
<dbReference type="Pfam" id="PF09759">
    <property type="entry name" value="Atx10homo_assoc"/>
    <property type="match status" value="1"/>
</dbReference>
<evidence type="ECO:0000259" key="8">
    <source>
        <dbReference type="Pfam" id="PF09759"/>
    </source>
</evidence>
<feature type="repeat" description="ARM" evidence="7">
    <location>
        <begin position="422"/>
        <end position="464"/>
    </location>
</feature>
<evidence type="ECO:0000256" key="4">
    <source>
        <dbReference type="ARBA" id="ARBA00044746"/>
    </source>
</evidence>
<organism evidence="9 10">
    <name type="scientific">Russula ochroleuca</name>
    <dbReference type="NCBI Taxonomy" id="152965"/>
    <lineage>
        <taxon>Eukaryota</taxon>
        <taxon>Fungi</taxon>
        <taxon>Dikarya</taxon>
        <taxon>Basidiomycota</taxon>
        <taxon>Agaricomycotina</taxon>
        <taxon>Agaricomycetes</taxon>
        <taxon>Russulales</taxon>
        <taxon>Russulaceae</taxon>
        <taxon>Russula</taxon>
    </lineage>
</organism>
<dbReference type="GO" id="GO:0051301">
    <property type="term" value="P:cell division"/>
    <property type="evidence" value="ECO:0007669"/>
    <property type="project" value="UniProtKB-KW"/>
</dbReference>
<dbReference type="EMBL" id="WHVB01000009">
    <property type="protein sequence ID" value="KAF8479771.1"/>
    <property type="molecule type" value="Genomic_DNA"/>
</dbReference>
<keyword evidence="10" id="KW-1185">Reference proteome</keyword>
<keyword evidence="2" id="KW-0132">Cell division</keyword>
<keyword evidence="3" id="KW-0131">Cell cycle</keyword>
<dbReference type="InterPro" id="IPR000225">
    <property type="entry name" value="Armadillo"/>
</dbReference>
<proteinExistence type="inferred from homology"/>
<name>A0A9P5MVV8_9AGAM</name>
<gene>
    <name evidence="9" type="ORF">DFH94DRAFT_631790</name>
</gene>
<reference evidence="9" key="2">
    <citation type="journal article" date="2020" name="Nat. Commun.">
        <title>Large-scale genome sequencing of mycorrhizal fungi provides insights into the early evolution of symbiotic traits.</title>
        <authorList>
            <person name="Miyauchi S."/>
            <person name="Kiss E."/>
            <person name="Kuo A."/>
            <person name="Drula E."/>
            <person name="Kohler A."/>
            <person name="Sanchez-Garcia M."/>
            <person name="Morin E."/>
            <person name="Andreopoulos B."/>
            <person name="Barry K.W."/>
            <person name="Bonito G."/>
            <person name="Buee M."/>
            <person name="Carver A."/>
            <person name="Chen C."/>
            <person name="Cichocki N."/>
            <person name="Clum A."/>
            <person name="Culley D."/>
            <person name="Crous P.W."/>
            <person name="Fauchery L."/>
            <person name="Girlanda M."/>
            <person name="Hayes R.D."/>
            <person name="Keri Z."/>
            <person name="LaButti K."/>
            <person name="Lipzen A."/>
            <person name="Lombard V."/>
            <person name="Magnuson J."/>
            <person name="Maillard F."/>
            <person name="Murat C."/>
            <person name="Nolan M."/>
            <person name="Ohm R.A."/>
            <person name="Pangilinan J."/>
            <person name="Pereira M.F."/>
            <person name="Perotto S."/>
            <person name="Peter M."/>
            <person name="Pfister S."/>
            <person name="Riley R."/>
            <person name="Sitrit Y."/>
            <person name="Stielow J.B."/>
            <person name="Szollosi G."/>
            <person name="Zifcakova L."/>
            <person name="Stursova M."/>
            <person name="Spatafora J.W."/>
            <person name="Tedersoo L."/>
            <person name="Vaario L.M."/>
            <person name="Yamada A."/>
            <person name="Yan M."/>
            <person name="Wang P."/>
            <person name="Xu J."/>
            <person name="Bruns T."/>
            <person name="Baldrian P."/>
            <person name="Vilgalys R."/>
            <person name="Dunand C."/>
            <person name="Henrissat B."/>
            <person name="Grigoriev I.V."/>
            <person name="Hibbett D."/>
            <person name="Nagy L.G."/>
            <person name="Martin F.M."/>
        </authorList>
    </citation>
    <scope>NUCLEOTIDE SEQUENCE</scope>
    <source>
        <strain evidence="9">Prilba</strain>
    </source>
</reference>
<dbReference type="Proteomes" id="UP000759537">
    <property type="component" value="Unassembled WGS sequence"/>
</dbReference>
<evidence type="ECO:0000313" key="10">
    <source>
        <dbReference type="Proteomes" id="UP000759537"/>
    </source>
</evidence>
<dbReference type="PROSITE" id="PS50176">
    <property type="entry name" value="ARM_REPEAT"/>
    <property type="match status" value="1"/>
</dbReference>
<dbReference type="PANTHER" id="PTHR13255:SF0">
    <property type="entry name" value="ATAXIN-10"/>
    <property type="match status" value="1"/>
</dbReference>
<dbReference type="GO" id="GO:0005829">
    <property type="term" value="C:cytosol"/>
    <property type="evidence" value="ECO:0007669"/>
    <property type="project" value="TreeGrafter"/>
</dbReference>
<evidence type="ECO:0000313" key="9">
    <source>
        <dbReference type="EMBL" id="KAF8479771.1"/>
    </source>
</evidence>
<evidence type="ECO:0000256" key="6">
    <source>
        <dbReference type="ARBA" id="ARBA00044805"/>
    </source>
</evidence>
<accession>A0A9P5MVV8</accession>
<comment type="caution">
    <text evidence="9">The sequence shown here is derived from an EMBL/GenBank/DDBJ whole genome shotgun (WGS) entry which is preliminary data.</text>
</comment>
<dbReference type="Gene3D" id="1.25.10.10">
    <property type="entry name" value="Leucine-rich Repeat Variant"/>
    <property type="match status" value="1"/>
</dbReference>
<reference evidence="9" key="1">
    <citation type="submission" date="2019-10" db="EMBL/GenBank/DDBJ databases">
        <authorList>
            <consortium name="DOE Joint Genome Institute"/>
            <person name="Kuo A."/>
            <person name="Miyauchi S."/>
            <person name="Kiss E."/>
            <person name="Drula E."/>
            <person name="Kohler A."/>
            <person name="Sanchez-Garcia M."/>
            <person name="Andreopoulos B."/>
            <person name="Barry K.W."/>
            <person name="Bonito G."/>
            <person name="Buee M."/>
            <person name="Carver A."/>
            <person name="Chen C."/>
            <person name="Cichocki N."/>
            <person name="Clum A."/>
            <person name="Culley D."/>
            <person name="Crous P.W."/>
            <person name="Fauchery L."/>
            <person name="Girlanda M."/>
            <person name="Hayes R."/>
            <person name="Keri Z."/>
            <person name="LaButti K."/>
            <person name="Lipzen A."/>
            <person name="Lombard V."/>
            <person name="Magnuson J."/>
            <person name="Maillard F."/>
            <person name="Morin E."/>
            <person name="Murat C."/>
            <person name="Nolan M."/>
            <person name="Ohm R."/>
            <person name="Pangilinan J."/>
            <person name="Pereira M."/>
            <person name="Perotto S."/>
            <person name="Peter M."/>
            <person name="Riley R."/>
            <person name="Sitrit Y."/>
            <person name="Stielow B."/>
            <person name="Szollosi G."/>
            <person name="Zifcakova L."/>
            <person name="Stursova M."/>
            <person name="Spatafora J.W."/>
            <person name="Tedersoo L."/>
            <person name="Vaario L.-M."/>
            <person name="Yamada A."/>
            <person name="Yan M."/>
            <person name="Wang P."/>
            <person name="Xu J."/>
            <person name="Bruns T."/>
            <person name="Baldrian P."/>
            <person name="Vilgalys R."/>
            <person name="Henrissat B."/>
            <person name="Grigoriev I.V."/>
            <person name="Hibbett D."/>
            <person name="Nagy L.G."/>
            <person name="Martin F.M."/>
        </authorList>
    </citation>
    <scope>NUCLEOTIDE SEQUENCE</scope>
    <source>
        <strain evidence="9">Prilba</strain>
    </source>
</reference>
<sequence length="484" mass="53292">PSIWTPLYELWGSVTRAQSAGTDLDSQQTRLVLSLAKFTRNLVADVPLNQKNAFPLEPQIRQLIYLLTAWTTDNNESTFATTRMLTQTLSNLVTGNQELLDQFWSVHMEIPEEQSVLIRLLGLSDLRTVLSVLVLVMNCVHASSERGHTLVTTSIGIRVCVSILDRLEGQEDETKVFELGYAVFSELFQFGYFPELYKRTSIDDEPVSPTQTVLLKLLDSFLNSVPTPFRDQDDHRNNLAGFLASAFLLQAEHAQQAIQQATGELSPSQNVATDVRGGGGTPTGAASCALDGRLPGVWVAFVLLSTCLSSILLAEHEDCSGVCTDPGGVTSSHVCHDTISTSRTRAGSGFIEELLESLRLLHNFLPRINFGKVRSSPEGREGVPDHAADAADFPYLKRDLVRLLGILCHNCRAIQDRVRLCGGIPVVLNLCAIDDRNPYLREYALFALRNLLHNNSENQAVVNTFQADKHVGPDVVVRDILGAK</sequence>
<evidence type="ECO:0000256" key="3">
    <source>
        <dbReference type="ARBA" id="ARBA00023306"/>
    </source>
</evidence>
<dbReference type="InterPro" id="IPR051374">
    <property type="entry name" value="Ataxin-10/CTR86_families"/>
</dbReference>
<protein>
    <recommendedName>
        <fullName evidence="5">Ataxin-10 homolog</fullName>
    </recommendedName>
    <alternativeName>
        <fullName evidence="6">Copper transport protein 86</fullName>
    </alternativeName>
</protein>
<comment type="function">
    <text evidence="4">May play a role in the regulation of cytokinesis.</text>
</comment>
<dbReference type="OrthoDB" id="379794at2759"/>
<feature type="non-terminal residue" evidence="9">
    <location>
        <position position="484"/>
    </location>
</feature>
<dbReference type="PANTHER" id="PTHR13255">
    <property type="entry name" value="ATAXIN-10"/>
    <property type="match status" value="1"/>
</dbReference>
<dbReference type="AlphaFoldDB" id="A0A9P5MVV8"/>
<evidence type="ECO:0000256" key="1">
    <source>
        <dbReference type="ARBA" id="ARBA00008384"/>
    </source>
</evidence>
<dbReference type="SUPFAM" id="SSF48371">
    <property type="entry name" value="ARM repeat"/>
    <property type="match status" value="1"/>
</dbReference>
<feature type="domain" description="Ataxin-10" evidence="8">
    <location>
        <begin position="396"/>
        <end position="471"/>
    </location>
</feature>
<evidence type="ECO:0000256" key="7">
    <source>
        <dbReference type="PROSITE-ProRule" id="PRU00259"/>
    </source>
</evidence>
<comment type="similarity">
    <text evidence="1">Belongs to the ataxin-10 family.</text>
</comment>
<evidence type="ECO:0000256" key="5">
    <source>
        <dbReference type="ARBA" id="ARBA00044801"/>
    </source>
</evidence>
<dbReference type="InterPro" id="IPR016024">
    <property type="entry name" value="ARM-type_fold"/>
</dbReference>
<dbReference type="InterPro" id="IPR019156">
    <property type="entry name" value="Ataxin-10_domain"/>
</dbReference>